<dbReference type="InterPro" id="IPR020472">
    <property type="entry name" value="WD40_PAC1"/>
</dbReference>
<dbReference type="PRINTS" id="PR00320">
    <property type="entry name" value="GPROTEINBRPT"/>
</dbReference>
<dbReference type="InterPro" id="IPR018983">
    <property type="entry name" value="U3_snoRNA-assocProt_15_C"/>
</dbReference>
<feature type="repeat" description="WD" evidence="8">
    <location>
        <begin position="154"/>
        <end position="187"/>
    </location>
</feature>
<dbReference type="SUPFAM" id="SSF50978">
    <property type="entry name" value="WD40 repeat-like"/>
    <property type="match status" value="1"/>
</dbReference>
<keyword evidence="4 8" id="KW-0853">WD repeat</keyword>
<organism evidence="10 11">
    <name type="scientific">Dimorphilus gyrociliatus</name>
    <dbReference type="NCBI Taxonomy" id="2664684"/>
    <lineage>
        <taxon>Eukaryota</taxon>
        <taxon>Metazoa</taxon>
        <taxon>Spiralia</taxon>
        <taxon>Lophotrochozoa</taxon>
        <taxon>Annelida</taxon>
        <taxon>Polychaeta</taxon>
        <taxon>Polychaeta incertae sedis</taxon>
        <taxon>Dinophilidae</taxon>
        <taxon>Dimorphilus</taxon>
    </lineage>
</organism>
<sequence>MSSFKTAELCPKQKTEIVSEYWDNYRQLNVRKETGAANWVEYHPEQEDVLLFTCGSRVSIVDSNMEPTKTFSRFKEDVYSARWRSDGSLITCGGQQGKLHVLHPQHGELRRIKAHKQAIRSCGFTKDNHRIISGSDDNEVKIWDIATGECVQTFRSHSDHVRSVSPSSTNSQHFVSSSYDHTIKLWDCRHPDTEVLTMQHNTPVECVLFANELCISAGGNSVKIWDLLAGGRLLKELRDHHKTPTCVKFSSGRSYMLTTGLDKRILIYDWNGFEYAHSFKTSAPALSVAVSKGDKRFSVGLEDGLITTFEKKEKLEKWREPKEEIEEDWKPKNMSKADKHLRHFEHSKALDFVLKKNQGGMKVDQVISVLQELIRRDVLHAAIASRSEKSSLEHLLKFVLYNIGVQRYTAPLIEVANVILDIELQTEEVPQPEVVDLLNRLRRAVKSEIEMCDKIAQMRGALEIIMNCNSA</sequence>
<accession>A0A7I8VVQ5</accession>
<dbReference type="PANTHER" id="PTHR19924:SF26">
    <property type="entry name" value="U3 SMALL NUCLEOLAR RNA-ASSOCIATED PROTEIN 15 HOMOLOG"/>
    <property type="match status" value="1"/>
</dbReference>
<feature type="repeat" description="WD" evidence="8">
    <location>
        <begin position="112"/>
        <end position="153"/>
    </location>
</feature>
<proteinExistence type="predicted"/>
<dbReference type="PROSITE" id="PS50082">
    <property type="entry name" value="WD_REPEATS_2"/>
    <property type="match status" value="2"/>
</dbReference>
<dbReference type="Proteomes" id="UP000549394">
    <property type="component" value="Unassembled WGS sequence"/>
</dbReference>
<evidence type="ECO:0000256" key="6">
    <source>
        <dbReference type="ARBA" id="ARBA00023242"/>
    </source>
</evidence>
<dbReference type="SMART" id="SM00320">
    <property type="entry name" value="WD40"/>
    <property type="match status" value="6"/>
</dbReference>
<dbReference type="InterPro" id="IPR001680">
    <property type="entry name" value="WD40_rpt"/>
</dbReference>
<keyword evidence="5" id="KW-0677">Repeat</keyword>
<dbReference type="InterPro" id="IPR015943">
    <property type="entry name" value="WD40/YVTN_repeat-like_dom_sf"/>
</dbReference>
<comment type="function">
    <text evidence="7">Ribosome biogenesis factor. Involved in nucleolar processing of pre-18S ribosomal RNA. Required for optimal pre-ribosomal RNA transcription by RNA polymerase I. Part of the small subunit (SSU) processome, first precursor of the small eukaryotic ribosomal subunit. During the assembly of the SSU processome in the nucleolus, many ribosome biogenesis factors, an RNA chaperone and ribosomal proteins associate with the nascent pre-rRNA and work in concert to generate RNA folding, modifications, rearrangements and cleavage as well as targeted degradation of pre-ribosomal RNA by the RNA exosome.</text>
</comment>
<dbReference type="InterPro" id="IPR019775">
    <property type="entry name" value="WD40_repeat_CS"/>
</dbReference>
<dbReference type="GO" id="GO:0005730">
    <property type="term" value="C:nucleolus"/>
    <property type="evidence" value="ECO:0007669"/>
    <property type="project" value="UniProtKB-SubCell"/>
</dbReference>
<dbReference type="PROSITE" id="PS00678">
    <property type="entry name" value="WD_REPEATS_1"/>
    <property type="match status" value="1"/>
</dbReference>
<evidence type="ECO:0000256" key="2">
    <source>
        <dbReference type="ARBA" id="ARBA00018260"/>
    </source>
</evidence>
<gene>
    <name evidence="10" type="ORF">DGYR_LOCUS8048</name>
</gene>
<comment type="subcellular location">
    <subcellularLocation>
        <location evidence="1">Nucleus</location>
        <location evidence="1">Nucleolus</location>
    </subcellularLocation>
</comment>
<evidence type="ECO:0000256" key="3">
    <source>
        <dbReference type="ARBA" id="ARBA00022552"/>
    </source>
</evidence>
<reference evidence="10 11" key="1">
    <citation type="submission" date="2020-08" db="EMBL/GenBank/DDBJ databases">
        <authorList>
            <person name="Hejnol A."/>
        </authorList>
    </citation>
    <scope>NUCLEOTIDE SEQUENCE [LARGE SCALE GENOMIC DNA]</scope>
</reference>
<keyword evidence="6" id="KW-0539">Nucleus</keyword>
<evidence type="ECO:0000313" key="11">
    <source>
        <dbReference type="Proteomes" id="UP000549394"/>
    </source>
</evidence>
<dbReference type="GO" id="GO:0045943">
    <property type="term" value="P:positive regulation of transcription by RNA polymerase I"/>
    <property type="evidence" value="ECO:0007669"/>
    <property type="project" value="TreeGrafter"/>
</dbReference>
<evidence type="ECO:0000313" key="10">
    <source>
        <dbReference type="EMBL" id="CAD5119868.1"/>
    </source>
</evidence>
<evidence type="ECO:0000256" key="8">
    <source>
        <dbReference type="PROSITE-ProRule" id="PRU00221"/>
    </source>
</evidence>
<evidence type="ECO:0000256" key="1">
    <source>
        <dbReference type="ARBA" id="ARBA00004604"/>
    </source>
</evidence>
<evidence type="ECO:0000259" key="9">
    <source>
        <dbReference type="Pfam" id="PF09384"/>
    </source>
</evidence>
<keyword evidence="3" id="KW-0698">rRNA processing</keyword>
<feature type="domain" description="U3 small nucleolar RNA-associated protein 15 C-terminal" evidence="9">
    <location>
        <begin position="328"/>
        <end position="465"/>
    </location>
</feature>
<dbReference type="AlphaFoldDB" id="A0A7I8VVQ5"/>
<dbReference type="Gene3D" id="2.130.10.10">
    <property type="entry name" value="YVTN repeat-like/Quinoprotein amine dehydrogenase"/>
    <property type="match status" value="1"/>
</dbReference>
<dbReference type="PANTHER" id="PTHR19924">
    <property type="entry name" value="UTP15 U3 SMALL NUCLEOLAR RNA-ASSOCIATED PROTEIN 15 FAMILY MEMBER"/>
    <property type="match status" value="1"/>
</dbReference>
<dbReference type="InterPro" id="IPR036322">
    <property type="entry name" value="WD40_repeat_dom_sf"/>
</dbReference>
<dbReference type="PROSITE" id="PS50294">
    <property type="entry name" value="WD_REPEATS_REGION"/>
    <property type="match status" value="2"/>
</dbReference>
<evidence type="ECO:0000256" key="4">
    <source>
        <dbReference type="ARBA" id="ARBA00022574"/>
    </source>
</evidence>
<comment type="caution">
    <text evidence="10">The sequence shown here is derived from an EMBL/GenBank/DDBJ whole genome shotgun (WGS) entry which is preliminary data.</text>
</comment>
<evidence type="ECO:0000256" key="5">
    <source>
        <dbReference type="ARBA" id="ARBA00022737"/>
    </source>
</evidence>
<name>A0A7I8VVQ5_9ANNE</name>
<dbReference type="GO" id="GO:0006364">
    <property type="term" value="P:rRNA processing"/>
    <property type="evidence" value="ECO:0007669"/>
    <property type="project" value="UniProtKB-KW"/>
</dbReference>
<evidence type="ECO:0000256" key="7">
    <source>
        <dbReference type="ARBA" id="ARBA00045437"/>
    </source>
</evidence>
<dbReference type="EMBL" id="CAJFCJ010000011">
    <property type="protein sequence ID" value="CAD5119868.1"/>
    <property type="molecule type" value="Genomic_DNA"/>
</dbReference>
<dbReference type="OrthoDB" id="431715at2759"/>
<protein>
    <recommendedName>
        <fullName evidence="2">U3 small nucleolar RNA-associated protein 15 homolog</fullName>
    </recommendedName>
</protein>
<dbReference type="Pfam" id="PF09384">
    <property type="entry name" value="UTP15_C"/>
    <property type="match status" value="1"/>
</dbReference>
<keyword evidence="11" id="KW-1185">Reference proteome</keyword>
<dbReference type="Pfam" id="PF00400">
    <property type="entry name" value="WD40"/>
    <property type="match status" value="3"/>
</dbReference>
<dbReference type="CDD" id="cd00200">
    <property type="entry name" value="WD40"/>
    <property type="match status" value="1"/>
</dbReference>